<protein>
    <submittedName>
        <fullName evidence="1">Uncharacterized protein</fullName>
    </submittedName>
</protein>
<dbReference type="EMBL" id="CP001275">
    <property type="protein sequence ID" value="ACM05443.1"/>
    <property type="molecule type" value="Genomic_DNA"/>
</dbReference>
<dbReference type="HOGENOM" id="CLU_3318424_0_0_0"/>
<sequence length="39" mass="4343">MVRGRVSDLSSLFDLQAVSPEPPHALAFWSPPDLSRPEH</sequence>
<name>B9KZ11_THERP</name>
<keyword evidence="2" id="KW-1185">Reference proteome</keyword>
<evidence type="ECO:0000313" key="2">
    <source>
        <dbReference type="Proteomes" id="UP000000447"/>
    </source>
</evidence>
<dbReference type="AlphaFoldDB" id="B9KZ11"/>
<gene>
    <name evidence="1" type="ordered locus">trd_0720</name>
</gene>
<evidence type="ECO:0000313" key="1">
    <source>
        <dbReference type="EMBL" id="ACM05443.1"/>
    </source>
</evidence>
<dbReference type="Proteomes" id="UP000000447">
    <property type="component" value="Chromosome"/>
</dbReference>
<proteinExistence type="predicted"/>
<reference evidence="1 2" key="1">
    <citation type="journal article" date="2009" name="PLoS ONE">
        <title>Complete genome sequence of the aerobic CO-oxidizing thermophile Thermomicrobium roseum.</title>
        <authorList>
            <person name="Wu D."/>
            <person name="Raymond J."/>
            <person name="Wu M."/>
            <person name="Chatterji S."/>
            <person name="Ren Q."/>
            <person name="Graham J.E."/>
            <person name="Bryant D.A."/>
            <person name="Robb F."/>
            <person name="Colman A."/>
            <person name="Tallon L.J."/>
            <person name="Badger J.H."/>
            <person name="Madupu R."/>
            <person name="Ward N.L."/>
            <person name="Eisen J.A."/>
        </authorList>
    </citation>
    <scope>NUCLEOTIDE SEQUENCE [LARGE SCALE GENOMIC DNA]</scope>
    <source>
        <strain evidence="2">ATCC 27502 / DSM 5159 / P-2</strain>
    </source>
</reference>
<organism evidence="1 2">
    <name type="scientific">Thermomicrobium roseum (strain ATCC 27502 / DSM 5159 / P-2)</name>
    <dbReference type="NCBI Taxonomy" id="309801"/>
    <lineage>
        <taxon>Bacteria</taxon>
        <taxon>Pseudomonadati</taxon>
        <taxon>Thermomicrobiota</taxon>
        <taxon>Thermomicrobia</taxon>
        <taxon>Thermomicrobiales</taxon>
        <taxon>Thermomicrobiaceae</taxon>
        <taxon>Thermomicrobium</taxon>
    </lineage>
</organism>
<dbReference type="KEGG" id="tro:trd_0720"/>
<accession>B9KZ11</accession>